<dbReference type="SMART" id="SM00327">
    <property type="entry name" value="VWA"/>
    <property type="match status" value="1"/>
</dbReference>
<evidence type="ECO:0000313" key="5">
    <source>
        <dbReference type="Proteomes" id="UP000429607"/>
    </source>
</evidence>
<name>A0A6A3KLV8_9STRA</name>
<protein>
    <recommendedName>
        <fullName evidence="1">VWFA domain-containing protein</fullName>
    </recommendedName>
</protein>
<dbReference type="Proteomes" id="UP000434957">
    <property type="component" value="Unassembled WGS sequence"/>
</dbReference>
<dbReference type="EMBL" id="QXFV01001237">
    <property type="protein sequence ID" value="KAE9011101.1"/>
    <property type="molecule type" value="Genomic_DNA"/>
</dbReference>
<dbReference type="Proteomes" id="UP000429607">
    <property type="component" value="Unassembled WGS sequence"/>
</dbReference>
<dbReference type="Gene3D" id="3.40.50.410">
    <property type="entry name" value="von Willebrand factor, type A domain"/>
    <property type="match status" value="1"/>
</dbReference>
<feature type="domain" description="VWFA" evidence="1">
    <location>
        <begin position="35"/>
        <end position="237"/>
    </location>
</feature>
<dbReference type="EMBL" id="QXFU01001249">
    <property type="protein sequence ID" value="KAE9006797.1"/>
    <property type="molecule type" value="Genomic_DNA"/>
</dbReference>
<dbReference type="OrthoDB" id="5855668at2759"/>
<evidence type="ECO:0000259" key="1">
    <source>
        <dbReference type="SMART" id="SM00327"/>
    </source>
</evidence>
<dbReference type="SUPFAM" id="SSF53300">
    <property type="entry name" value="vWA-like"/>
    <property type="match status" value="1"/>
</dbReference>
<gene>
    <name evidence="3" type="ORF">PR001_g15995</name>
    <name evidence="2" type="ORF">PR002_g16390</name>
    <name evidence="4" type="ORF">PR003_g16765</name>
</gene>
<dbReference type="Proteomes" id="UP000435112">
    <property type="component" value="Unassembled WGS sequence"/>
</dbReference>
<evidence type="ECO:0000313" key="4">
    <source>
        <dbReference type="EMBL" id="KAE9324285.1"/>
    </source>
</evidence>
<dbReference type="GO" id="GO:0005634">
    <property type="term" value="C:nucleus"/>
    <property type="evidence" value="ECO:0007669"/>
    <property type="project" value="TreeGrafter"/>
</dbReference>
<dbReference type="PANTHER" id="PTHR45751">
    <property type="entry name" value="COPINE FAMILY PROTEIN 1"/>
    <property type="match status" value="1"/>
</dbReference>
<dbReference type="InterPro" id="IPR010734">
    <property type="entry name" value="Copine_C"/>
</dbReference>
<dbReference type="InterPro" id="IPR052079">
    <property type="entry name" value="E3_ligase/Copine_domain"/>
</dbReference>
<proteinExistence type="predicted"/>
<dbReference type="AlphaFoldDB" id="A0A6A3KLV8"/>
<reference evidence="5 7" key="1">
    <citation type="submission" date="2018-09" db="EMBL/GenBank/DDBJ databases">
        <title>Genomic investigation of the strawberry pathogen Phytophthora fragariae indicates pathogenicity is determined by transcriptional variation in three key races.</title>
        <authorList>
            <person name="Adams T.M."/>
            <person name="Armitage A.D."/>
            <person name="Sobczyk M.K."/>
            <person name="Bates H.J."/>
            <person name="Dunwell J.M."/>
            <person name="Nellist C.F."/>
            <person name="Harrison R.J."/>
        </authorList>
    </citation>
    <scope>NUCLEOTIDE SEQUENCE [LARGE SCALE GENOMIC DNA]</scope>
    <source>
        <strain evidence="3 5">SCRP249</strain>
        <strain evidence="2 7">SCRP324</strain>
        <strain evidence="4 6">SCRP333</strain>
    </source>
</reference>
<dbReference type="GO" id="GO:0016567">
    <property type="term" value="P:protein ubiquitination"/>
    <property type="evidence" value="ECO:0007669"/>
    <property type="project" value="TreeGrafter"/>
</dbReference>
<organism evidence="2 7">
    <name type="scientific">Phytophthora rubi</name>
    <dbReference type="NCBI Taxonomy" id="129364"/>
    <lineage>
        <taxon>Eukaryota</taxon>
        <taxon>Sar</taxon>
        <taxon>Stramenopiles</taxon>
        <taxon>Oomycota</taxon>
        <taxon>Peronosporomycetes</taxon>
        <taxon>Peronosporales</taxon>
        <taxon>Peronosporaceae</taxon>
        <taxon>Phytophthora</taxon>
    </lineage>
</organism>
<evidence type="ECO:0000313" key="7">
    <source>
        <dbReference type="Proteomes" id="UP000435112"/>
    </source>
</evidence>
<sequence>MGCAASTERHGEWRDTTFQCLRELQGVLRWSGLRSTNLIIGVDFTRSNMWNGKQSFGGRCLHFIDPEGLVLNPYQVVINIIGRTLLSRKSKRPIHAFGFGDARTADRCVFTFLPDGSPCRGVDHVLAQYKEIAPELVLGGPTNFAPMIYQAIRQVKATGTCSILVIIADGQVTSEKETSQVIAEASNYALSIIVVGVGDGPWEDMEHYTDTLPKRRFENFRFVNLNEVMSANPEQSALGFATAALAHIPDQLAGIRRLGLLQPTDCDAVSENQNP</sequence>
<dbReference type="EMBL" id="QXFT01001245">
    <property type="protein sequence ID" value="KAE9324285.1"/>
    <property type="molecule type" value="Genomic_DNA"/>
</dbReference>
<dbReference type="Pfam" id="PF07002">
    <property type="entry name" value="Copine"/>
    <property type="match status" value="1"/>
</dbReference>
<accession>A0A6A3KLV8</accession>
<comment type="caution">
    <text evidence="2">The sequence shown here is derived from an EMBL/GenBank/DDBJ whole genome shotgun (WGS) entry which is preliminary data.</text>
</comment>
<dbReference type="InterPro" id="IPR002035">
    <property type="entry name" value="VWF_A"/>
</dbReference>
<evidence type="ECO:0000313" key="2">
    <source>
        <dbReference type="EMBL" id="KAE9006797.1"/>
    </source>
</evidence>
<keyword evidence="6" id="KW-1185">Reference proteome</keyword>
<dbReference type="GO" id="GO:0004842">
    <property type="term" value="F:ubiquitin-protein transferase activity"/>
    <property type="evidence" value="ECO:0007669"/>
    <property type="project" value="TreeGrafter"/>
</dbReference>
<dbReference type="InterPro" id="IPR036465">
    <property type="entry name" value="vWFA_dom_sf"/>
</dbReference>
<evidence type="ECO:0000313" key="6">
    <source>
        <dbReference type="Proteomes" id="UP000434957"/>
    </source>
</evidence>
<evidence type="ECO:0000313" key="3">
    <source>
        <dbReference type="EMBL" id="KAE9011101.1"/>
    </source>
</evidence>
<dbReference type="PANTHER" id="PTHR45751:SF11">
    <property type="entry name" value="COPINE FAMILY PROTEIN 2"/>
    <property type="match status" value="1"/>
</dbReference>